<keyword evidence="3" id="KW-1185">Reference proteome</keyword>
<protein>
    <submittedName>
        <fullName evidence="2">Uncharacterized protein</fullName>
    </submittedName>
</protein>
<feature type="region of interest" description="Disordered" evidence="1">
    <location>
        <begin position="93"/>
        <end position="140"/>
    </location>
</feature>
<evidence type="ECO:0000256" key="1">
    <source>
        <dbReference type="SAM" id="MobiDB-lite"/>
    </source>
</evidence>
<name>A0AAV7R390_PLEWA</name>
<feature type="compositionally biased region" description="Polar residues" evidence="1">
    <location>
        <begin position="24"/>
        <end position="37"/>
    </location>
</feature>
<dbReference type="Proteomes" id="UP001066276">
    <property type="component" value="Chromosome 6"/>
</dbReference>
<organism evidence="2 3">
    <name type="scientific">Pleurodeles waltl</name>
    <name type="common">Iberian ribbed newt</name>
    <dbReference type="NCBI Taxonomy" id="8319"/>
    <lineage>
        <taxon>Eukaryota</taxon>
        <taxon>Metazoa</taxon>
        <taxon>Chordata</taxon>
        <taxon>Craniata</taxon>
        <taxon>Vertebrata</taxon>
        <taxon>Euteleostomi</taxon>
        <taxon>Amphibia</taxon>
        <taxon>Batrachia</taxon>
        <taxon>Caudata</taxon>
        <taxon>Salamandroidea</taxon>
        <taxon>Salamandridae</taxon>
        <taxon>Pleurodelinae</taxon>
        <taxon>Pleurodeles</taxon>
    </lineage>
</organism>
<dbReference type="EMBL" id="JANPWB010000010">
    <property type="protein sequence ID" value="KAJ1145930.1"/>
    <property type="molecule type" value="Genomic_DNA"/>
</dbReference>
<sequence length="158" mass="17330">MQWLRVFYLQARDLTIGDGGAPTINGSDTTRRPQCTSPGPRHTPSRHTLRGCLLAIGRLTVCPRLRQAPYSSLIKKAVRVTRRPCRALLAAPSGVAAPKRGAASVRRRSRSPPLPEEPRATQCERGSSKRRCPTPSQSFLIYGTHPTVQPCAASTHKR</sequence>
<evidence type="ECO:0000313" key="3">
    <source>
        <dbReference type="Proteomes" id="UP001066276"/>
    </source>
</evidence>
<gene>
    <name evidence="2" type="ORF">NDU88_012213</name>
</gene>
<accession>A0AAV7R390</accession>
<dbReference type="AlphaFoldDB" id="A0AAV7R390"/>
<comment type="caution">
    <text evidence="2">The sequence shown here is derived from an EMBL/GenBank/DDBJ whole genome shotgun (WGS) entry which is preliminary data.</text>
</comment>
<proteinExistence type="predicted"/>
<reference evidence="2" key="1">
    <citation type="journal article" date="2022" name="bioRxiv">
        <title>Sequencing and chromosome-scale assembly of the giantPleurodeles waltlgenome.</title>
        <authorList>
            <person name="Brown T."/>
            <person name="Elewa A."/>
            <person name="Iarovenko S."/>
            <person name="Subramanian E."/>
            <person name="Araus A.J."/>
            <person name="Petzold A."/>
            <person name="Susuki M."/>
            <person name="Suzuki K.-i.T."/>
            <person name="Hayashi T."/>
            <person name="Toyoda A."/>
            <person name="Oliveira C."/>
            <person name="Osipova E."/>
            <person name="Leigh N.D."/>
            <person name="Simon A."/>
            <person name="Yun M.H."/>
        </authorList>
    </citation>
    <scope>NUCLEOTIDE SEQUENCE</scope>
    <source>
        <strain evidence="2">20211129_DDA</strain>
        <tissue evidence="2">Liver</tissue>
    </source>
</reference>
<evidence type="ECO:0000313" key="2">
    <source>
        <dbReference type="EMBL" id="KAJ1145930.1"/>
    </source>
</evidence>
<feature type="region of interest" description="Disordered" evidence="1">
    <location>
        <begin position="19"/>
        <end position="46"/>
    </location>
</feature>